<dbReference type="AlphaFoldDB" id="A0A1H8B174"/>
<evidence type="ECO:0000313" key="3">
    <source>
        <dbReference type="EMBL" id="SEM76712.1"/>
    </source>
</evidence>
<sequence length="368" mass="39750">MPARAPDVVDQVGQQLSDQDIDTLYLFASPASDFDTLTRQAAERFPNSNTILVTTAGEIGPDGYCEDAVLATALPRARFRVTPFVIAPLTDLDGTYLSDRIVQARMQLGADVPEMPGGFGFLLVDGLSLQEDRLLSAIAPGMGALPLFGGSAGDGQSFRKTRLGLNGDVLENAAILSLVATDCETHVFSLNNLHPTETRLVVTGAVPERRLVTHINGAPAAREYARLIGKDPEQLNEFTFAAHPVVVRLGDQHHVRAIQRVNDRGELVFFSAIETGMVLRVARADDLSSHLDRALYEIARDRGPTDILACDCILRRIAAEQGQSARAVSDVLSRNNVVGFSTYGEQIGPMHVNQTMTGVALSPPRTRP</sequence>
<dbReference type="InterPro" id="IPR019494">
    <property type="entry name" value="FIST_C"/>
</dbReference>
<evidence type="ECO:0000313" key="4">
    <source>
        <dbReference type="Proteomes" id="UP000199372"/>
    </source>
</evidence>
<organism evidence="3 4">
    <name type="scientific">Palleronia pelagia</name>
    <dbReference type="NCBI Taxonomy" id="387096"/>
    <lineage>
        <taxon>Bacteria</taxon>
        <taxon>Pseudomonadati</taxon>
        <taxon>Pseudomonadota</taxon>
        <taxon>Alphaproteobacteria</taxon>
        <taxon>Rhodobacterales</taxon>
        <taxon>Roseobacteraceae</taxon>
        <taxon>Palleronia</taxon>
    </lineage>
</organism>
<dbReference type="SMART" id="SM01204">
    <property type="entry name" value="FIST_C"/>
    <property type="match status" value="1"/>
</dbReference>
<feature type="domain" description="FIST C-domain" evidence="2">
    <location>
        <begin position="220"/>
        <end position="349"/>
    </location>
</feature>
<name>A0A1H8B174_9RHOB</name>
<dbReference type="Pfam" id="PF10442">
    <property type="entry name" value="FIST_C"/>
    <property type="match status" value="1"/>
</dbReference>
<dbReference type="PANTHER" id="PTHR40252:SF2">
    <property type="entry name" value="BLR0328 PROTEIN"/>
    <property type="match status" value="1"/>
</dbReference>
<feature type="domain" description="FIST" evidence="1">
    <location>
        <begin position="20"/>
        <end position="219"/>
    </location>
</feature>
<dbReference type="PANTHER" id="PTHR40252">
    <property type="entry name" value="BLR0328 PROTEIN"/>
    <property type="match status" value="1"/>
</dbReference>
<dbReference type="Pfam" id="PF08495">
    <property type="entry name" value="FIST"/>
    <property type="match status" value="1"/>
</dbReference>
<evidence type="ECO:0000259" key="2">
    <source>
        <dbReference type="SMART" id="SM01204"/>
    </source>
</evidence>
<proteinExistence type="predicted"/>
<dbReference type="InterPro" id="IPR013702">
    <property type="entry name" value="FIST_domain_N"/>
</dbReference>
<evidence type="ECO:0000259" key="1">
    <source>
        <dbReference type="SMART" id="SM00897"/>
    </source>
</evidence>
<dbReference type="SMART" id="SM00897">
    <property type="entry name" value="FIST"/>
    <property type="match status" value="1"/>
</dbReference>
<dbReference type="Proteomes" id="UP000199372">
    <property type="component" value="Unassembled WGS sequence"/>
</dbReference>
<protein>
    <submittedName>
        <fullName evidence="3">Uncharacterized conserved protein, contains FIST_N domain</fullName>
    </submittedName>
</protein>
<dbReference type="EMBL" id="FOCM01000001">
    <property type="protein sequence ID" value="SEM76712.1"/>
    <property type="molecule type" value="Genomic_DNA"/>
</dbReference>
<gene>
    <name evidence="3" type="ORF">SAMN04488011_101398</name>
</gene>
<accession>A0A1H8B174</accession>
<keyword evidence="4" id="KW-1185">Reference proteome</keyword>
<reference evidence="4" key="1">
    <citation type="submission" date="2016-10" db="EMBL/GenBank/DDBJ databases">
        <authorList>
            <person name="Varghese N."/>
            <person name="Submissions S."/>
        </authorList>
    </citation>
    <scope>NUCLEOTIDE SEQUENCE [LARGE SCALE GENOMIC DNA]</scope>
    <source>
        <strain evidence="4">DSM 26893</strain>
    </source>
</reference>